<dbReference type="AlphaFoldDB" id="A0A974BIC8"/>
<reference evidence="2" key="1">
    <citation type="submission" date="2020-07" db="EMBL/GenBank/DDBJ databases">
        <title>Genomic analysis of a strain of Sedimentibacter Hydroxybenzoicus DSM7310.</title>
        <authorList>
            <person name="Ma S."/>
        </authorList>
    </citation>
    <scope>NUCLEOTIDE SEQUENCE</scope>
    <source>
        <strain evidence="2">DSM 7310</strain>
    </source>
</reference>
<sequence length="376" mass="42721">MLDIDESNKIETVINNLFWIKELNYRDNDDYDFEFFMTNPGDLSDSQLYFIDSIKLEKRLENERMKEPEYINKNDKYKIFVTIDEININGSNATAEVTADNINLYPDETIGISLINHTIKLTNIDGKWLIDDIRDNSLKESYYLDNKIEINVEETVNDLKKPLSKEKLDENQSALKQQKLLEQTQDASITASIPYIPSFCTSYANTYALSYNSNFPSYANDSDNGDCQNFGSQCVWYGFGGVNSSTYINSHSSPMIDDGVNSSNSWYHGGTKYDTGSNWAWTGVTYYRNYVRINSGLTAVEYNGVAYARVGDIVQVSWNGNSTFNHTYVVTAVTGTLGSRTPSDITVCGHTANQKGFKLNLPNSYYRTLCTQGWNW</sequence>
<gene>
    <name evidence="2" type="ORF">HZF24_03605</name>
</gene>
<organism evidence="2 3">
    <name type="scientific">Sedimentibacter hydroxybenzoicus DSM 7310</name>
    <dbReference type="NCBI Taxonomy" id="1123245"/>
    <lineage>
        <taxon>Bacteria</taxon>
        <taxon>Bacillati</taxon>
        <taxon>Bacillota</taxon>
        <taxon>Tissierellia</taxon>
        <taxon>Sedimentibacter</taxon>
    </lineage>
</organism>
<feature type="domain" description="Putative amidase" evidence="1">
    <location>
        <begin position="201"/>
        <end position="361"/>
    </location>
</feature>
<dbReference type="Proteomes" id="UP000611629">
    <property type="component" value="Unassembled WGS sequence"/>
</dbReference>
<accession>A0A974BIC8</accession>
<evidence type="ECO:0000313" key="2">
    <source>
        <dbReference type="EMBL" id="NYB73220.1"/>
    </source>
</evidence>
<proteinExistence type="predicted"/>
<dbReference type="RefSeq" id="WP_179236904.1">
    <property type="nucleotide sequence ID" value="NZ_JACBNQ010000002.1"/>
</dbReference>
<dbReference type="Pfam" id="PF12671">
    <property type="entry name" value="Amidase_6"/>
    <property type="match status" value="1"/>
</dbReference>
<dbReference type="InterPro" id="IPR024301">
    <property type="entry name" value="Amidase_6"/>
</dbReference>
<name>A0A974BIC8_SEDHY</name>
<comment type="caution">
    <text evidence="2">The sequence shown here is derived from an EMBL/GenBank/DDBJ whole genome shotgun (WGS) entry which is preliminary data.</text>
</comment>
<dbReference type="EMBL" id="JACBNQ010000002">
    <property type="protein sequence ID" value="NYB73220.1"/>
    <property type="molecule type" value="Genomic_DNA"/>
</dbReference>
<keyword evidence="3" id="KW-1185">Reference proteome</keyword>
<protein>
    <submittedName>
        <fullName evidence="2">Amidase domain-containing protein</fullName>
    </submittedName>
</protein>
<evidence type="ECO:0000259" key="1">
    <source>
        <dbReference type="Pfam" id="PF12671"/>
    </source>
</evidence>
<evidence type="ECO:0000313" key="3">
    <source>
        <dbReference type="Proteomes" id="UP000611629"/>
    </source>
</evidence>